<dbReference type="SUPFAM" id="SSF51182">
    <property type="entry name" value="RmlC-like cupins"/>
    <property type="match status" value="1"/>
</dbReference>
<sequence length="231" mass="25607">MLAQTEAQIYLAEQRGMTQTAGFRSFHTFNFGSYQHDSRGSFGGLTVFNDNTLLAGKNHTIQVEEPTEILLIPVVGGIELVDGLGESVFLGSGDVFHLTVFADQEYRIGNPYDSEAVNYLQIGLKVNPSAADSTSHFPLTTFDLANKNRLIPLFSSPNHNRLGFIGKYGGRQYGIYTLSNPQNRLFVFVIEGAFEVQGRLLHPRDGLALWNLDELEFEALSNDAILLVMET</sequence>
<dbReference type="Pfam" id="PF17954">
    <property type="entry name" value="Pirin_C_2"/>
    <property type="match status" value="1"/>
</dbReference>
<dbReference type="RefSeq" id="WP_154179095.1">
    <property type="nucleotide sequence ID" value="NZ_WJXZ01000018.1"/>
</dbReference>
<dbReference type="PANTHER" id="PTHR43212:SF3">
    <property type="entry name" value="QUERCETIN 2,3-DIOXYGENASE"/>
    <property type="match status" value="1"/>
</dbReference>
<dbReference type="InterPro" id="IPR011051">
    <property type="entry name" value="RmlC_Cupin_sf"/>
</dbReference>
<dbReference type="InterPro" id="IPR012093">
    <property type="entry name" value="Pirin"/>
</dbReference>
<proteinExistence type="predicted"/>
<keyword evidence="3" id="KW-1185">Reference proteome</keyword>
<dbReference type="InterPro" id="IPR014710">
    <property type="entry name" value="RmlC-like_jellyroll"/>
</dbReference>
<dbReference type="Proteomes" id="UP000441754">
    <property type="component" value="Unassembled WGS sequence"/>
</dbReference>
<dbReference type="InterPro" id="IPR041602">
    <property type="entry name" value="Quercetinase_C"/>
</dbReference>
<protein>
    <submittedName>
        <fullName evidence="2">Pirin</fullName>
    </submittedName>
</protein>
<gene>
    <name evidence="2" type="ORF">GJJ30_30820</name>
</gene>
<evidence type="ECO:0000313" key="2">
    <source>
        <dbReference type="EMBL" id="MRS65721.1"/>
    </source>
</evidence>
<comment type="caution">
    <text evidence="2">The sequence shown here is derived from an EMBL/GenBank/DDBJ whole genome shotgun (WGS) entry which is preliminary data.</text>
</comment>
<dbReference type="OrthoDB" id="321327at2"/>
<feature type="domain" description="Quercetin 2,3-dioxygenase C-terminal cupin" evidence="1">
    <location>
        <begin position="177"/>
        <end position="227"/>
    </location>
</feature>
<evidence type="ECO:0000313" key="3">
    <source>
        <dbReference type="Proteomes" id="UP000441754"/>
    </source>
</evidence>
<dbReference type="AlphaFoldDB" id="A0A7K0EW74"/>
<dbReference type="EMBL" id="WJXZ01000018">
    <property type="protein sequence ID" value="MRS65721.1"/>
    <property type="molecule type" value="Genomic_DNA"/>
</dbReference>
<dbReference type="Gene3D" id="2.60.120.10">
    <property type="entry name" value="Jelly Rolls"/>
    <property type="match status" value="2"/>
</dbReference>
<name>A0A7K0EW74_9BACT</name>
<evidence type="ECO:0000259" key="1">
    <source>
        <dbReference type="Pfam" id="PF17954"/>
    </source>
</evidence>
<organism evidence="2 3">
    <name type="scientific">Larkinella terrae</name>
    <dbReference type="NCBI Taxonomy" id="2025311"/>
    <lineage>
        <taxon>Bacteria</taxon>
        <taxon>Pseudomonadati</taxon>
        <taxon>Bacteroidota</taxon>
        <taxon>Cytophagia</taxon>
        <taxon>Cytophagales</taxon>
        <taxon>Spirosomataceae</taxon>
        <taxon>Larkinella</taxon>
    </lineage>
</organism>
<dbReference type="PANTHER" id="PTHR43212">
    <property type="entry name" value="QUERCETIN 2,3-DIOXYGENASE"/>
    <property type="match status" value="1"/>
</dbReference>
<accession>A0A7K0EW74</accession>
<reference evidence="2 3" key="1">
    <citation type="journal article" date="2018" name="Antonie Van Leeuwenhoek">
        <title>Larkinella terrae sp. nov., isolated from soil on Jeju Island, South Korea.</title>
        <authorList>
            <person name="Ten L.N."/>
            <person name="Jeon J."/>
            <person name="Park S.J."/>
            <person name="Park S."/>
            <person name="Lee S.Y."/>
            <person name="Kim M.K."/>
            <person name="Jung H.Y."/>
        </authorList>
    </citation>
    <scope>NUCLEOTIDE SEQUENCE [LARGE SCALE GENOMIC DNA]</scope>
    <source>
        <strain evidence="2 3">KCTC 52001</strain>
    </source>
</reference>